<proteinExistence type="inferred from homology"/>
<accession>A0ABQ8TM23</accession>
<evidence type="ECO:0000259" key="7">
    <source>
        <dbReference type="Pfam" id="PF00135"/>
    </source>
</evidence>
<feature type="transmembrane region" description="Helical" evidence="6">
    <location>
        <begin position="203"/>
        <end position="224"/>
    </location>
</feature>
<reference evidence="8 9" key="1">
    <citation type="journal article" date="2022" name="Allergy">
        <title>Genome assembly and annotation of Periplaneta americana reveal a comprehensive cockroach allergen profile.</title>
        <authorList>
            <person name="Wang L."/>
            <person name="Xiong Q."/>
            <person name="Saelim N."/>
            <person name="Wang L."/>
            <person name="Nong W."/>
            <person name="Wan A.T."/>
            <person name="Shi M."/>
            <person name="Liu X."/>
            <person name="Cao Q."/>
            <person name="Hui J.H.L."/>
            <person name="Sookrung N."/>
            <person name="Leung T.F."/>
            <person name="Tungtrongchitr A."/>
            <person name="Tsui S.K.W."/>
        </authorList>
    </citation>
    <scope>NUCLEOTIDE SEQUENCE [LARGE SCALE GENOMIC DNA]</scope>
    <source>
        <strain evidence="8">PWHHKU_190912</strain>
    </source>
</reference>
<keyword evidence="3 5" id="KW-0378">Hydrolase</keyword>
<gene>
    <name evidence="8" type="ORF">ANN_13646</name>
</gene>
<dbReference type="Gene3D" id="3.40.50.1820">
    <property type="entry name" value="alpha/beta hydrolase"/>
    <property type="match status" value="2"/>
</dbReference>
<dbReference type="PROSITE" id="PS00941">
    <property type="entry name" value="CARBOXYLESTERASE_B_2"/>
    <property type="match status" value="1"/>
</dbReference>
<dbReference type="EC" id="3.1.1.-" evidence="5"/>
<sequence length="503" mass="55085">GADGNPKIRFGPVIENVVGEGDEKFISKSALETILSTPGEHLVPWMAGFTSGDGAILVASMLRTEGCLLCAILTYGFFILLNQMYTDLYFSIDTDSGVKLHSKAGATVYYYYFDYRGENSFSSIFGGTNEDYGVCHMDELMYLFPQDHMFSNSTKTAEDDEMVDIMTTIWTNFARTGPRSVRSSHRTTRPDSWAESVPNGKQFLSVAMLTLQLICFCLLAAVWADYVDLPHGRLQGHRLLSRKGREIFSFQGIPYAKPPVGELRFQPPQPPEPWTGVLKATKEGPDCIQRPFPARPNSPEIVGDEDCLYLNVYTPQLPADGEATELLPVMVWIHGGGLLGGSGSTDLYGPQYLLDKEIVLVTINYRLGPLGFLSTGDEVCPGNNGFKDQVAALRWVRDNIAAFGGNPDSVTIFGESAGGVSVHYLVLSEASRGLFHRGISQSGTATCTWSLASQSIHKESRQTLADKLDCPTEPSSELISCLRKVDADKIVRNTPGPIVSIMS</sequence>
<keyword evidence="6" id="KW-1133">Transmembrane helix</keyword>
<keyword evidence="2" id="KW-0719">Serine esterase</keyword>
<evidence type="ECO:0000256" key="1">
    <source>
        <dbReference type="ARBA" id="ARBA00005964"/>
    </source>
</evidence>
<protein>
    <recommendedName>
        <fullName evidence="5">Carboxylic ester hydrolase</fullName>
        <ecNumber evidence="5">3.1.1.-</ecNumber>
    </recommendedName>
</protein>
<name>A0ABQ8TM23_PERAM</name>
<dbReference type="InterPro" id="IPR002018">
    <property type="entry name" value="CarbesteraseB"/>
</dbReference>
<evidence type="ECO:0000256" key="4">
    <source>
        <dbReference type="ARBA" id="ARBA00023180"/>
    </source>
</evidence>
<dbReference type="PROSITE" id="PS00122">
    <property type="entry name" value="CARBOXYLESTERASE_B_1"/>
    <property type="match status" value="1"/>
</dbReference>
<feature type="non-terminal residue" evidence="8">
    <location>
        <position position="1"/>
    </location>
</feature>
<dbReference type="InterPro" id="IPR029058">
    <property type="entry name" value="AB_hydrolase_fold"/>
</dbReference>
<organism evidence="8 9">
    <name type="scientific">Periplaneta americana</name>
    <name type="common">American cockroach</name>
    <name type="synonym">Blatta americana</name>
    <dbReference type="NCBI Taxonomy" id="6978"/>
    <lineage>
        <taxon>Eukaryota</taxon>
        <taxon>Metazoa</taxon>
        <taxon>Ecdysozoa</taxon>
        <taxon>Arthropoda</taxon>
        <taxon>Hexapoda</taxon>
        <taxon>Insecta</taxon>
        <taxon>Pterygota</taxon>
        <taxon>Neoptera</taxon>
        <taxon>Polyneoptera</taxon>
        <taxon>Dictyoptera</taxon>
        <taxon>Blattodea</taxon>
        <taxon>Blattoidea</taxon>
        <taxon>Blattidae</taxon>
        <taxon>Blattinae</taxon>
        <taxon>Periplaneta</taxon>
    </lineage>
</organism>
<evidence type="ECO:0000313" key="8">
    <source>
        <dbReference type="EMBL" id="KAJ4446944.1"/>
    </source>
</evidence>
<dbReference type="PANTHER" id="PTHR43142">
    <property type="entry name" value="CARBOXYLIC ESTER HYDROLASE"/>
    <property type="match status" value="1"/>
</dbReference>
<evidence type="ECO:0000256" key="3">
    <source>
        <dbReference type="ARBA" id="ARBA00022801"/>
    </source>
</evidence>
<dbReference type="Proteomes" id="UP001148838">
    <property type="component" value="Unassembled WGS sequence"/>
</dbReference>
<evidence type="ECO:0000256" key="5">
    <source>
        <dbReference type="RuleBase" id="RU361235"/>
    </source>
</evidence>
<dbReference type="InterPro" id="IPR019826">
    <property type="entry name" value="Carboxylesterase_B_AS"/>
</dbReference>
<comment type="caution">
    <text evidence="8">The sequence shown here is derived from an EMBL/GenBank/DDBJ whole genome shotgun (WGS) entry which is preliminary data.</text>
</comment>
<keyword evidence="6" id="KW-0812">Transmembrane</keyword>
<evidence type="ECO:0000256" key="6">
    <source>
        <dbReference type="SAM" id="Phobius"/>
    </source>
</evidence>
<feature type="domain" description="Carboxylesterase type B" evidence="7">
    <location>
        <begin position="227"/>
        <end position="494"/>
    </location>
</feature>
<keyword evidence="4" id="KW-0325">Glycoprotein</keyword>
<feature type="domain" description="Carboxylesterase type B" evidence="7">
    <location>
        <begin position="81"/>
        <end position="206"/>
    </location>
</feature>
<keyword evidence="9" id="KW-1185">Reference proteome</keyword>
<dbReference type="EMBL" id="JAJSOF020000009">
    <property type="protein sequence ID" value="KAJ4446944.1"/>
    <property type="molecule type" value="Genomic_DNA"/>
</dbReference>
<dbReference type="InterPro" id="IPR019819">
    <property type="entry name" value="Carboxylesterase_B_CS"/>
</dbReference>
<keyword evidence="6" id="KW-0472">Membrane</keyword>
<dbReference type="PANTHER" id="PTHR43142:SF1">
    <property type="entry name" value="CARBOXYLIC ESTER HYDROLASE"/>
    <property type="match status" value="1"/>
</dbReference>
<evidence type="ECO:0000313" key="9">
    <source>
        <dbReference type="Proteomes" id="UP001148838"/>
    </source>
</evidence>
<dbReference type="SUPFAM" id="SSF53474">
    <property type="entry name" value="alpha/beta-Hydrolases"/>
    <property type="match status" value="2"/>
</dbReference>
<dbReference type="Pfam" id="PF00135">
    <property type="entry name" value="COesterase"/>
    <property type="match status" value="2"/>
</dbReference>
<comment type="similarity">
    <text evidence="1 5">Belongs to the type-B carboxylesterase/lipase family.</text>
</comment>
<feature type="transmembrane region" description="Helical" evidence="6">
    <location>
        <begin position="66"/>
        <end position="85"/>
    </location>
</feature>
<evidence type="ECO:0000256" key="2">
    <source>
        <dbReference type="ARBA" id="ARBA00022487"/>
    </source>
</evidence>